<keyword evidence="1" id="KW-1133">Transmembrane helix</keyword>
<keyword evidence="1" id="KW-0812">Transmembrane</keyword>
<keyword evidence="1" id="KW-0472">Membrane</keyword>
<accession>A0A3L6FTF9</accession>
<gene>
    <name evidence="2" type="ORF">Zm00014a_028935</name>
</gene>
<protein>
    <submittedName>
        <fullName evidence="2">Uncharacterized protein</fullName>
    </submittedName>
</protein>
<comment type="caution">
    <text evidence="2">The sequence shown here is derived from an EMBL/GenBank/DDBJ whole genome shotgun (WGS) entry which is preliminary data.</text>
</comment>
<dbReference type="AlphaFoldDB" id="A0A3L6FTF9"/>
<evidence type="ECO:0000313" key="2">
    <source>
        <dbReference type="EMBL" id="PWZ37781.1"/>
    </source>
</evidence>
<reference evidence="2 3" key="1">
    <citation type="journal article" date="2018" name="Nat. Genet.">
        <title>Extensive intraspecific gene order and gene structural variations between Mo17 and other maize genomes.</title>
        <authorList>
            <person name="Sun S."/>
            <person name="Zhou Y."/>
            <person name="Chen J."/>
            <person name="Shi J."/>
            <person name="Zhao H."/>
            <person name="Zhao H."/>
            <person name="Song W."/>
            <person name="Zhang M."/>
            <person name="Cui Y."/>
            <person name="Dong X."/>
            <person name="Liu H."/>
            <person name="Ma X."/>
            <person name="Jiao Y."/>
            <person name="Wang B."/>
            <person name="Wei X."/>
            <person name="Stein J.C."/>
            <person name="Glaubitz J.C."/>
            <person name="Lu F."/>
            <person name="Yu G."/>
            <person name="Liang C."/>
            <person name="Fengler K."/>
            <person name="Li B."/>
            <person name="Rafalski A."/>
            <person name="Schnable P.S."/>
            <person name="Ware D.H."/>
            <person name="Buckler E.S."/>
            <person name="Lai J."/>
        </authorList>
    </citation>
    <scope>NUCLEOTIDE SEQUENCE [LARGE SCALE GENOMIC DNA]</scope>
    <source>
        <strain evidence="3">cv. Missouri 17</strain>
        <tissue evidence="2">Seedling</tissue>
    </source>
</reference>
<name>A0A3L6FTF9_MAIZE</name>
<feature type="transmembrane region" description="Helical" evidence="1">
    <location>
        <begin position="93"/>
        <end position="114"/>
    </location>
</feature>
<organism evidence="2 3">
    <name type="scientific">Zea mays</name>
    <name type="common">Maize</name>
    <dbReference type="NCBI Taxonomy" id="4577"/>
    <lineage>
        <taxon>Eukaryota</taxon>
        <taxon>Viridiplantae</taxon>
        <taxon>Streptophyta</taxon>
        <taxon>Embryophyta</taxon>
        <taxon>Tracheophyta</taxon>
        <taxon>Spermatophyta</taxon>
        <taxon>Magnoliopsida</taxon>
        <taxon>Liliopsida</taxon>
        <taxon>Poales</taxon>
        <taxon>Poaceae</taxon>
        <taxon>PACMAD clade</taxon>
        <taxon>Panicoideae</taxon>
        <taxon>Andropogonodae</taxon>
        <taxon>Andropogoneae</taxon>
        <taxon>Tripsacinae</taxon>
        <taxon>Zea</taxon>
    </lineage>
</organism>
<sequence length="127" mass="14889">MTSHLTWRQESVRIYSSASMLAWHRVKRLLSRFRVRVITRQSQGHHIVNHKKRDAAKVNMKKAKKKKRMITVPSSMAIRLFRLLLSIDRSSLALALALALAFIARYPTSFFRLCCDRLKLARRHGYL</sequence>
<evidence type="ECO:0000256" key="1">
    <source>
        <dbReference type="SAM" id="Phobius"/>
    </source>
</evidence>
<evidence type="ECO:0000313" key="3">
    <source>
        <dbReference type="Proteomes" id="UP000251960"/>
    </source>
</evidence>
<dbReference type="Proteomes" id="UP000251960">
    <property type="component" value="Chromosome 2"/>
</dbReference>
<dbReference type="EMBL" id="NCVQ01000003">
    <property type="protein sequence ID" value="PWZ37781.1"/>
    <property type="molecule type" value="Genomic_DNA"/>
</dbReference>
<proteinExistence type="predicted"/>